<evidence type="ECO:0000313" key="1">
    <source>
        <dbReference type="EMBL" id="TVU18461.1"/>
    </source>
</evidence>
<accession>A0A5J9U5N8</accession>
<evidence type="ECO:0000313" key="2">
    <source>
        <dbReference type="Proteomes" id="UP000324897"/>
    </source>
</evidence>
<proteinExistence type="predicted"/>
<keyword evidence="2" id="KW-1185">Reference proteome</keyword>
<gene>
    <name evidence="1" type="ORF">EJB05_34563</name>
</gene>
<sequence>VKQEKTEKNVAAEIFLPPKQHEEIDYIADESEEDAPVVGLNLMVKKDDSSNSTADQKGQRWSVFQSECKIKDKGVRHVLKPAQKCAIMAEVFPAVTKKKAPKIIPKTGTSLLQERENDVVMSDPLVAICVCNDATMAVANASETPISSFKSNAKLVSYVTEEKEETNIIADAHTIIGNDVHKKEATEHLLKPRTAFFQEREDDEDIAHQIITSINSEMKCHSTYILEGLGFGHRSCYNRISSPWEMMEEDLSLMRTWTLKCSWLHYFNID</sequence>
<reference evidence="1 2" key="1">
    <citation type="journal article" date="2019" name="Sci. Rep.">
        <title>A high-quality genome of Eragrostis curvula grass provides insights into Poaceae evolution and supports new strategies to enhance forage quality.</title>
        <authorList>
            <person name="Carballo J."/>
            <person name="Santos B.A.C.M."/>
            <person name="Zappacosta D."/>
            <person name="Garbus I."/>
            <person name="Selva J.P."/>
            <person name="Gallo C.A."/>
            <person name="Diaz A."/>
            <person name="Albertini E."/>
            <person name="Caccamo M."/>
            <person name="Echenique V."/>
        </authorList>
    </citation>
    <scope>NUCLEOTIDE SEQUENCE [LARGE SCALE GENOMIC DNA]</scope>
    <source>
        <strain evidence="2">cv. Victoria</strain>
        <tissue evidence="1">Leaf</tissue>
    </source>
</reference>
<dbReference type="Gramene" id="TVU18461">
    <property type="protein sequence ID" value="TVU18461"/>
    <property type="gene ID" value="EJB05_34563"/>
</dbReference>
<protein>
    <submittedName>
        <fullName evidence="1">Uncharacterized protein</fullName>
    </submittedName>
</protein>
<name>A0A5J9U5N8_9POAL</name>
<organism evidence="1 2">
    <name type="scientific">Eragrostis curvula</name>
    <name type="common">weeping love grass</name>
    <dbReference type="NCBI Taxonomy" id="38414"/>
    <lineage>
        <taxon>Eukaryota</taxon>
        <taxon>Viridiplantae</taxon>
        <taxon>Streptophyta</taxon>
        <taxon>Embryophyta</taxon>
        <taxon>Tracheophyta</taxon>
        <taxon>Spermatophyta</taxon>
        <taxon>Magnoliopsida</taxon>
        <taxon>Liliopsida</taxon>
        <taxon>Poales</taxon>
        <taxon>Poaceae</taxon>
        <taxon>PACMAD clade</taxon>
        <taxon>Chloridoideae</taxon>
        <taxon>Eragrostideae</taxon>
        <taxon>Eragrostidinae</taxon>
        <taxon>Eragrostis</taxon>
    </lineage>
</organism>
<comment type="caution">
    <text evidence="1">The sequence shown here is derived from an EMBL/GenBank/DDBJ whole genome shotgun (WGS) entry which is preliminary data.</text>
</comment>
<dbReference type="Proteomes" id="UP000324897">
    <property type="component" value="Chromosome 7"/>
</dbReference>
<dbReference type="EMBL" id="RWGY01000029">
    <property type="protein sequence ID" value="TVU18461.1"/>
    <property type="molecule type" value="Genomic_DNA"/>
</dbReference>
<dbReference type="AlphaFoldDB" id="A0A5J9U5N8"/>
<feature type="non-terminal residue" evidence="1">
    <location>
        <position position="1"/>
    </location>
</feature>